<feature type="transmembrane region" description="Helical" evidence="1">
    <location>
        <begin position="69"/>
        <end position="92"/>
    </location>
</feature>
<dbReference type="EMBL" id="JBHTAG010000003">
    <property type="protein sequence ID" value="MFC7098460.1"/>
    <property type="molecule type" value="Genomic_DNA"/>
</dbReference>
<gene>
    <name evidence="2" type="ORF">ACFQKD_14215</name>
</gene>
<dbReference type="Proteomes" id="UP001596388">
    <property type="component" value="Unassembled WGS sequence"/>
</dbReference>
<evidence type="ECO:0000256" key="1">
    <source>
        <dbReference type="SAM" id="Phobius"/>
    </source>
</evidence>
<keyword evidence="1" id="KW-0812">Transmembrane</keyword>
<feature type="transmembrane region" description="Helical" evidence="1">
    <location>
        <begin position="162"/>
        <end position="180"/>
    </location>
</feature>
<keyword evidence="3" id="KW-1185">Reference proteome</keyword>
<organism evidence="2 3">
    <name type="scientific">Halobaculum marinum</name>
    <dbReference type="NCBI Taxonomy" id="3031996"/>
    <lineage>
        <taxon>Archaea</taxon>
        <taxon>Methanobacteriati</taxon>
        <taxon>Methanobacteriota</taxon>
        <taxon>Stenosarchaea group</taxon>
        <taxon>Halobacteria</taxon>
        <taxon>Halobacteriales</taxon>
        <taxon>Haloferacaceae</taxon>
        <taxon>Halobaculum</taxon>
    </lineage>
</organism>
<feature type="transmembrane region" description="Helical" evidence="1">
    <location>
        <begin position="33"/>
        <end position="57"/>
    </location>
</feature>
<proteinExistence type="predicted"/>
<dbReference type="AlphaFoldDB" id="A0ABD5X1S4"/>
<dbReference type="GeneID" id="79270612"/>
<keyword evidence="1" id="KW-1133">Transmembrane helix</keyword>
<evidence type="ECO:0000313" key="3">
    <source>
        <dbReference type="Proteomes" id="UP001596388"/>
    </source>
</evidence>
<reference evidence="2 3" key="1">
    <citation type="journal article" date="2019" name="Int. J. Syst. Evol. Microbiol.">
        <title>The Global Catalogue of Microorganisms (GCM) 10K type strain sequencing project: providing services to taxonomists for standard genome sequencing and annotation.</title>
        <authorList>
            <consortium name="The Broad Institute Genomics Platform"/>
            <consortium name="The Broad Institute Genome Sequencing Center for Infectious Disease"/>
            <person name="Wu L."/>
            <person name="Ma J."/>
        </authorList>
    </citation>
    <scope>NUCLEOTIDE SEQUENCE [LARGE SCALE GENOMIC DNA]</scope>
    <source>
        <strain evidence="2 3">DT55</strain>
    </source>
</reference>
<feature type="transmembrane region" description="Helical" evidence="1">
    <location>
        <begin position="98"/>
        <end position="115"/>
    </location>
</feature>
<feature type="transmembrane region" description="Helical" evidence="1">
    <location>
        <begin position="192"/>
        <end position="213"/>
    </location>
</feature>
<keyword evidence="1" id="KW-0472">Membrane</keyword>
<feature type="transmembrane region" description="Helical" evidence="1">
    <location>
        <begin position="219"/>
        <end position="244"/>
    </location>
</feature>
<evidence type="ECO:0000313" key="2">
    <source>
        <dbReference type="EMBL" id="MFC7098460.1"/>
    </source>
</evidence>
<protein>
    <submittedName>
        <fullName evidence="2">Uncharacterized protein</fullName>
    </submittedName>
</protein>
<accession>A0ABD5X1S4</accession>
<feature type="transmembrane region" description="Helical" evidence="1">
    <location>
        <begin position="136"/>
        <end position="156"/>
    </location>
</feature>
<dbReference type="RefSeq" id="WP_276237018.1">
    <property type="nucleotide sequence ID" value="NZ_CP119989.1"/>
</dbReference>
<sequence>MTRTHATLAGSSATVQLAPPLQAESTVTVPEPLVGLFIVSVGLSVLFGLATATLAVVRYRRRGDPSLRAFVVGLVLVAVAPLPFWVFLIGTIPPTVRGVVPPLFQTAGLLALLWAMYGTPDPDGRRLLRAITRGDLLVVALAVVAAAVTGVLTGQYEPDPAGVVGAAFVVGLSTVVAAQATRAAYRFRSRSMATLSLGVLLLATLPTPVGALLLATDSFAPSVVVGVVTGAILLGEAAMFATLASR</sequence>
<name>A0ABD5X1S4_9EURY</name>
<comment type="caution">
    <text evidence="2">The sequence shown here is derived from an EMBL/GenBank/DDBJ whole genome shotgun (WGS) entry which is preliminary data.</text>
</comment>